<name>A0ABQ4C927_9ACTN</name>
<evidence type="ECO:0000313" key="1">
    <source>
        <dbReference type="EMBL" id="GIF59285.1"/>
    </source>
</evidence>
<evidence type="ECO:0000313" key="2">
    <source>
        <dbReference type="Proteomes" id="UP000624325"/>
    </source>
</evidence>
<protein>
    <submittedName>
        <fullName evidence="1">Uncharacterized protein</fullName>
    </submittedName>
</protein>
<keyword evidence="2" id="KW-1185">Reference proteome</keyword>
<reference evidence="1 2" key="1">
    <citation type="submission" date="2021-01" db="EMBL/GenBank/DDBJ databases">
        <title>Whole genome shotgun sequence of Asanoa iriomotensis NBRC 100142.</title>
        <authorList>
            <person name="Komaki H."/>
            <person name="Tamura T."/>
        </authorList>
    </citation>
    <scope>NUCLEOTIDE SEQUENCE [LARGE SCALE GENOMIC DNA]</scope>
    <source>
        <strain evidence="1 2">NBRC 100142</strain>
    </source>
</reference>
<dbReference type="RefSeq" id="WP_203706120.1">
    <property type="nucleotide sequence ID" value="NZ_BAAALU010000018.1"/>
</dbReference>
<sequence length="242" mass="26776">MPSALFCVHDLDGRHRGPISRLLTDWGSPDYQIPHLAEFYLWANAERQPLTAGSFLSFTASQRGGLPFQPVPHGHSIIPATDHTYRLTLSDTHRALRLAVTSRRQPPVLHGHVTQANLFTVAAGMCERLAERNQRYADVHEGFVVPGGEPHRWLARAAGYLDSHRRLGAADEATLAARYLPPTFDTPYPAVQVAGAYVFAYVHRDGHLQVSVDLDETTPWLLRGDGTVPTRISIQGEDVFTG</sequence>
<organism evidence="1 2">
    <name type="scientific">Asanoa iriomotensis</name>
    <dbReference type="NCBI Taxonomy" id="234613"/>
    <lineage>
        <taxon>Bacteria</taxon>
        <taxon>Bacillati</taxon>
        <taxon>Actinomycetota</taxon>
        <taxon>Actinomycetes</taxon>
        <taxon>Micromonosporales</taxon>
        <taxon>Micromonosporaceae</taxon>
        <taxon>Asanoa</taxon>
    </lineage>
</organism>
<accession>A0ABQ4C927</accession>
<gene>
    <name evidence="1" type="ORF">Air01nite_53800</name>
</gene>
<proteinExistence type="predicted"/>
<dbReference type="EMBL" id="BONC01000044">
    <property type="protein sequence ID" value="GIF59285.1"/>
    <property type="molecule type" value="Genomic_DNA"/>
</dbReference>
<dbReference type="Proteomes" id="UP000624325">
    <property type="component" value="Unassembled WGS sequence"/>
</dbReference>
<comment type="caution">
    <text evidence="1">The sequence shown here is derived from an EMBL/GenBank/DDBJ whole genome shotgun (WGS) entry which is preliminary data.</text>
</comment>